<comment type="caution">
    <text evidence="2">The sequence shown here is derived from an EMBL/GenBank/DDBJ whole genome shotgun (WGS) entry which is preliminary data.</text>
</comment>
<accession>A0ABP9HDU4</accession>
<sequence>MERAGHAPQAVLDAERRHLKGVAASGRCPRPTAAMSAPAQPAEPEATFARLPERLPGALD</sequence>
<keyword evidence="3" id="KW-1185">Reference proteome</keyword>
<gene>
    <name evidence="2" type="ORF">GCM10023205_37000</name>
</gene>
<evidence type="ECO:0000313" key="3">
    <source>
        <dbReference type="Proteomes" id="UP001500466"/>
    </source>
</evidence>
<organism evidence="2 3">
    <name type="scientific">Yinghuangia aomiensis</name>
    <dbReference type="NCBI Taxonomy" id="676205"/>
    <lineage>
        <taxon>Bacteria</taxon>
        <taxon>Bacillati</taxon>
        <taxon>Actinomycetota</taxon>
        <taxon>Actinomycetes</taxon>
        <taxon>Kitasatosporales</taxon>
        <taxon>Streptomycetaceae</taxon>
        <taxon>Yinghuangia</taxon>
    </lineage>
</organism>
<proteinExistence type="predicted"/>
<dbReference type="Proteomes" id="UP001500466">
    <property type="component" value="Unassembled WGS sequence"/>
</dbReference>
<reference evidence="3" key="1">
    <citation type="journal article" date="2019" name="Int. J. Syst. Evol. Microbiol.">
        <title>The Global Catalogue of Microorganisms (GCM) 10K type strain sequencing project: providing services to taxonomists for standard genome sequencing and annotation.</title>
        <authorList>
            <consortium name="The Broad Institute Genomics Platform"/>
            <consortium name="The Broad Institute Genome Sequencing Center for Infectious Disease"/>
            <person name="Wu L."/>
            <person name="Ma J."/>
        </authorList>
    </citation>
    <scope>NUCLEOTIDE SEQUENCE [LARGE SCALE GENOMIC DNA]</scope>
    <source>
        <strain evidence="3">JCM 17986</strain>
    </source>
</reference>
<evidence type="ECO:0000256" key="1">
    <source>
        <dbReference type="SAM" id="MobiDB-lite"/>
    </source>
</evidence>
<name>A0ABP9HDU4_9ACTN</name>
<protein>
    <submittedName>
        <fullName evidence="2">Uncharacterized protein</fullName>
    </submittedName>
</protein>
<feature type="region of interest" description="Disordered" evidence="1">
    <location>
        <begin position="22"/>
        <end position="60"/>
    </location>
</feature>
<dbReference type="EMBL" id="BAABHS010000012">
    <property type="protein sequence ID" value="GAA4968446.1"/>
    <property type="molecule type" value="Genomic_DNA"/>
</dbReference>
<evidence type="ECO:0000313" key="2">
    <source>
        <dbReference type="EMBL" id="GAA4968446.1"/>
    </source>
</evidence>